<keyword evidence="3" id="KW-1185">Reference proteome</keyword>
<reference evidence="2 3" key="1">
    <citation type="submission" date="2019-07" db="EMBL/GenBank/DDBJ databases">
        <title>Whole genome shotgun sequence of Rhodospirillum oryzae NBRC 107573.</title>
        <authorList>
            <person name="Hosoyama A."/>
            <person name="Uohara A."/>
            <person name="Ohji S."/>
            <person name="Ichikawa N."/>
        </authorList>
    </citation>
    <scope>NUCLEOTIDE SEQUENCE [LARGE SCALE GENOMIC DNA]</scope>
    <source>
        <strain evidence="2 3">NBRC 107573</strain>
    </source>
</reference>
<evidence type="ECO:0000313" key="2">
    <source>
        <dbReference type="EMBL" id="GEO81529.1"/>
    </source>
</evidence>
<dbReference type="RefSeq" id="WP_147163563.1">
    <property type="nucleotide sequence ID" value="NZ_BJZO01000039.1"/>
</dbReference>
<organism evidence="2 3">
    <name type="scientific">Pararhodospirillum oryzae</name>
    <dbReference type="NCBI Taxonomy" id="478448"/>
    <lineage>
        <taxon>Bacteria</taxon>
        <taxon>Pseudomonadati</taxon>
        <taxon>Pseudomonadota</taxon>
        <taxon>Alphaproteobacteria</taxon>
        <taxon>Rhodospirillales</taxon>
        <taxon>Rhodospirillaceae</taxon>
        <taxon>Pararhodospirillum</taxon>
    </lineage>
</organism>
<feature type="compositionally biased region" description="Low complexity" evidence="1">
    <location>
        <begin position="74"/>
        <end position="88"/>
    </location>
</feature>
<name>A0A512H7U3_9PROT</name>
<comment type="caution">
    <text evidence="2">The sequence shown here is derived from an EMBL/GenBank/DDBJ whole genome shotgun (WGS) entry which is preliminary data.</text>
</comment>
<protein>
    <submittedName>
        <fullName evidence="2">Uncharacterized protein</fullName>
    </submittedName>
</protein>
<sequence>MSDRVTFADGIGGIGFIAHTLRIDLVRFDPTQKEEDGSPARVPCHTLVLTETGFLELLNALQQTHQRLVSLQGQAQPAAAPAAPAAPQTAVSPNFPTP</sequence>
<accession>A0A512H7U3</accession>
<evidence type="ECO:0000313" key="3">
    <source>
        <dbReference type="Proteomes" id="UP000321567"/>
    </source>
</evidence>
<feature type="compositionally biased region" description="Polar residues" evidence="1">
    <location>
        <begin position="89"/>
        <end position="98"/>
    </location>
</feature>
<dbReference type="EMBL" id="BJZO01000039">
    <property type="protein sequence ID" value="GEO81529.1"/>
    <property type="molecule type" value="Genomic_DNA"/>
</dbReference>
<proteinExistence type="predicted"/>
<evidence type="ECO:0000256" key="1">
    <source>
        <dbReference type="SAM" id="MobiDB-lite"/>
    </source>
</evidence>
<dbReference type="Proteomes" id="UP000321567">
    <property type="component" value="Unassembled WGS sequence"/>
</dbReference>
<feature type="region of interest" description="Disordered" evidence="1">
    <location>
        <begin position="71"/>
        <end position="98"/>
    </location>
</feature>
<dbReference type="AlphaFoldDB" id="A0A512H7U3"/>
<gene>
    <name evidence="2" type="ORF">ROR02_16600</name>
</gene>